<dbReference type="Proteomes" id="UP000249547">
    <property type="component" value="Unassembled WGS sequence"/>
</dbReference>
<reference evidence="1 2" key="1">
    <citation type="submission" date="2018-06" db="EMBL/GenBank/DDBJ databases">
        <title>Genomic Encyclopedia of Archaeal and Bacterial Type Strains, Phase II (KMG-II): from individual species to whole genera.</title>
        <authorList>
            <person name="Goeker M."/>
        </authorList>
    </citation>
    <scope>NUCLEOTIDE SEQUENCE [LARGE SCALE GENOMIC DNA]</scope>
    <source>
        <strain evidence="1 2">DSM 23857</strain>
    </source>
</reference>
<evidence type="ECO:0000313" key="2">
    <source>
        <dbReference type="Proteomes" id="UP000249547"/>
    </source>
</evidence>
<organism evidence="1 2">
    <name type="scientific">Chitinophaga skermanii</name>
    <dbReference type="NCBI Taxonomy" id="331697"/>
    <lineage>
        <taxon>Bacteria</taxon>
        <taxon>Pseudomonadati</taxon>
        <taxon>Bacteroidota</taxon>
        <taxon>Chitinophagia</taxon>
        <taxon>Chitinophagales</taxon>
        <taxon>Chitinophagaceae</taxon>
        <taxon>Chitinophaga</taxon>
    </lineage>
</organism>
<protein>
    <submittedName>
        <fullName evidence="1">Uncharacterized protein</fullName>
    </submittedName>
</protein>
<gene>
    <name evidence="1" type="ORF">LX64_02663</name>
</gene>
<name>A0A327QP73_9BACT</name>
<comment type="caution">
    <text evidence="1">The sequence shown here is derived from an EMBL/GenBank/DDBJ whole genome shotgun (WGS) entry which is preliminary data.</text>
</comment>
<accession>A0A327QP73</accession>
<dbReference type="EMBL" id="QLLL01000004">
    <property type="protein sequence ID" value="RAJ05504.1"/>
    <property type="molecule type" value="Genomic_DNA"/>
</dbReference>
<keyword evidence="2" id="KW-1185">Reference proteome</keyword>
<sequence>MHLFLNLKPLGKSLKKQPINAKMEYRISVGYVLQFGHHKQCRQYMYKWHCLREVSILFMSYYIKTLHFSIFKL</sequence>
<proteinExistence type="predicted"/>
<evidence type="ECO:0000313" key="1">
    <source>
        <dbReference type="EMBL" id="RAJ05504.1"/>
    </source>
</evidence>
<dbReference type="AlphaFoldDB" id="A0A327QP73"/>